<evidence type="ECO:0000256" key="2">
    <source>
        <dbReference type="ARBA" id="ARBA00022692"/>
    </source>
</evidence>
<dbReference type="KEGG" id="yli:2907897"/>
<evidence type="ECO:0000256" key="4">
    <source>
        <dbReference type="ARBA" id="ARBA00023136"/>
    </source>
</evidence>
<feature type="compositionally biased region" description="Low complexity" evidence="5">
    <location>
        <begin position="186"/>
        <end position="197"/>
    </location>
</feature>
<evidence type="ECO:0000313" key="7">
    <source>
        <dbReference type="EMBL" id="AOW07733.1"/>
    </source>
</evidence>
<dbReference type="GeneID" id="2907897"/>
<keyword evidence="2 6" id="KW-0812">Transmembrane</keyword>
<dbReference type="eggNOG" id="KOG4812">
    <property type="taxonomic scope" value="Eukaryota"/>
</dbReference>
<dbReference type="GO" id="GO:0006511">
    <property type="term" value="P:ubiquitin-dependent protein catabolic process"/>
    <property type="evidence" value="ECO:0007669"/>
    <property type="project" value="TreeGrafter"/>
</dbReference>
<feature type="transmembrane region" description="Helical" evidence="6">
    <location>
        <begin position="338"/>
        <end position="357"/>
    </location>
</feature>
<dbReference type="CDD" id="cd22212">
    <property type="entry name" value="NDFIP-like"/>
    <property type="match status" value="1"/>
</dbReference>
<feature type="region of interest" description="Disordered" evidence="5">
    <location>
        <begin position="1"/>
        <end position="134"/>
    </location>
</feature>
<evidence type="ECO:0000256" key="5">
    <source>
        <dbReference type="SAM" id="MobiDB-lite"/>
    </source>
</evidence>
<dbReference type="GO" id="GO:0031398">
    <property type="term" value="P:positive regulation of protein ubiquitination"/>
    <property type="evidence" value="ECO:0007669"/>
    <property type="project" value="TreeGrafter"/>
</dbReference>
<evidence type="ECO:0008006" key="9">
    <source>
        <dbReference type="Google" id="ProtNLM"/>
    </source>
</evidence>
<feature type="region of interest" description="Disordered" evidence="5">
    <location>
        <begin position="153"/>
        <end position="197"/>
    </location>
</feature>
<dbReference type="RefSeq" id="XP_505901.3">
    <property type="nucleotide sequence ID" value="XM_505901.3"/>
</dbReference>
<feature type="compositionally biased region" description="Acidic residues" evidence="5">
    <location>
        <begin position="61"/>
        <end position="70"/>
    </location>
</feature>
<dbReference type="VEuPathDB" id="FungiDB:YALI0_F26301g"/>
<protein>
    <recommendedName>
        <fullName evidence="9">Metal homeostatis protein BSD2</fullName>
    </recommendedName>
</protein>
<accession>A0A1D8NQ18</accession>
<reference evidence="7 8" key="1">
    <citation type="journal article" date="2016" name="PLoS ONE">
        <title>Sequence Assembly of Yarrowia lipolytica Strain W29/CLIB89 Shows Transposable Element Diversity.</title>
        <authorList>
            <person name="Magnan C."/>
            <person name="Yu J."/>
            <person name="Chang I."/>
            <person name="Jahn E."/>
            <person name="Kanomata Y."/>
            <person name="Wu J."/>
            <person name="Zeller M."/>
            <person name="Oakes M."/>
            <person name="Baldi P."/>
            <person name="Sandmeyer S."/>
        </authorList>
    </citation>
    <scope>NUCLEOTIDE SEQUENCE [LARGE SCALE GENOMIC DNA]</scope>
    <source>
        <strain evidence="8">CLIB89(W29)</strain>
    </source>
</reference>
<evidence type="ECO:0000256" key="3">
    <source>
        <dbReference type="ARBA" id="ARBA00022989"/>
    </source>
</evidence>
<dbReference type="EMBL" id="CP017558">
    <property type="protein sequence ID" value="AOW07733.1"/>
    <property type="molecule type" value="Genomic_DNA"/>
</dbReference>
<feature type="compositionally biased region" description="Polar residues" evidence="5">
    <location>
        <begin position="159"/>
        <end position="174"/>
    </location>
</feature>
<keyword evidence="4 6" id="KW-0472">Membrane</keyword>
<evidence type="ECO:0000256" key="1">
    <source>
        <dbReference type="ARBA" id="ARBA00004141"/>
    </source>
</evidence>
<dbReference type="GO" id="GO:0048471">
    <property type="term" value="C:perinuclear region of cytoplasm"/>
    <property type="evidence" value="ECO:0007669"/>
    <property type="project" value="TreeGrafter"/>
</dbReference>
<dbReference type="GO" id="GO:0005783">
    <property type="term" value="C:endoplasmic reticulum"/>
    <property type="evidence" value="ECO:0007669"/>
    <property type="project" value="TreeGrafter"/>
</dbReference>
<dbReference type="GO" id="GO:0005794">
    <property type="term" value="C:Golgi apparatus"/>
    <property type="evidence" value="ECO:0007669"/>
    <property type="project" value="TreeGrafter"/>
</dbReference>
<evidence type="ECO:0000313" key="8">
    <source>
        <dbReference type="Proteomes" id="UP000182444"/>
    </source>
</evidence>
<name>A0A1D8NQ18_YARLL</name>
<keyword evidence="3 6" id="KW-1133">Transmembrane helix</keyword>
<sequence length="387" mass="41774">MTRHSMESNDSNDVLFDAPSSPRDALAAAFGSDSDSDSDDEHHLQSGGRMGRSYNQVDTSTQDDDDDLNHDDDGGATLEELAQTEDPQYDRSNYADDRLGGSNNNGGHTRIPGGFPEAGNTGSGSGGNAGSGSEGSNVFSTGFFNRLFNRGQLLPTTEPPASSSHDGVFSNTQANDDDEDKPTDETPPTYEEAAADATPPYWATTILHPGYAEEVFIDGLPVGSPISFLWNMTVSSVFQFIGFVLTYLLHTSHSAKQGSRAGLGLTVFQIGMYMRNSGGNPTTDYSSVPAHQFVPSDPNNFDVPGYGSNIPGNAVIPTMEHVDPTVQEQERAAHEKNVFWSGIIMAVGTLVILKALWDYWRARRMELIVLQTPQHVVTEEDTPETAV</sequence>
<proteinExistence type="predicted"/>
<dbReference type="GO" id="GO:0007034">
    <property type="term" value="P:vacuolar transport"/>
    <property type="evidence" value="ECO:0007669"/>
    <property type="project" value="InterPro"/>
</dbReference>
<evidence type="ECO:0000256" key="6">
    <source>
        <dbReference type="SAM" id="Phobius"/>
    </source>
</evidence>
<feature type="compositionally biased region" description="Gly residues" evidence="5">
    <location>
        <begin position="121"/>
        <end position="133"/>
    </location>
</feature>
<dbReference type="InterPro" id="IPR019325">
    <property type="entry name" value="NEDD4/Bsd2"/>
</dbReference>
<dbReference type="AlphaFoldDB" id="A0A1D8NQ18"/>
<gene>
    <name evidence="7" type="ORF">YALI1_F33732g</name>
</gene>
<feature type="transmembrane region" description="Helical" evidence="6">
    <location>
        <begin position="228"/>
        <end position="250"/>
    </location>
</feature>
<dbReference type="Proteomes" id="UP000182444">
    <property type="component" value="Chromosome 1F"/>
</dbReference>
<dbReference type="VEuPathDB" id="FungiDB:YALI1_F33732g"/>
<comment type="subcellular location">
    <subcellularLocation>
        <location evidence="1">Membrane</location>
        <topology evidence="1">Multi-pass membrane protein</topology>
    </subcellularLocation>
</comment>
<organism evidence="7 8">
    <name type="scientific">Yarrowia lipolytica</name>
    <name type="common">Candida lipolytica</name>
    <dbReference type="NCBI Taxonomy" id="4952"/>
    <lineage>
        <taxon>Eukaryota</taxon>
        <taxon>Fungi</taxon>
        <taxon>Dikarya</taxon>
        <taxon>Ascomycota</taxon>
        <taxon>Saccharomycotina</taxon>
        <taxon>Dipodascomycetes</taxon>
        <taxon>Dipodascales</taxon>
        <taxon>Dipodascales incertae sedis</taxon>
        <taxon>Yarrowia</taxon>
    </lineage>
</organism>
<dbReference type="Pfam" id="PF10176">
    <property type="entry name" value="NEDD4_Bsd2"/>
    <property type="match status" value="1"/>
</dbReference>
<dbReference type="PANTHER" id="PTHR13396">
    <property type="entry name" value="NEDD4 FAMILY INTERACTING PROTEIN 1/2"/>
    <property type="match status" value="1"/>
</dbReference>
<dbReference type="GO" id="GO:0016020">
    <property type="term" value="C:membrane"/>
    <property type="evidence" value="ECO:0007669"/>
    <property type="project" value="UniProtKB-SubCell"/>
</dbReference>
<dbReference type="GO" id="GO:0030001">
    <property type="term" value="P:metal ion transport"/>
    <property type="evidence" value="ECO:0007669"/>
    <property type="project" value="InterPro"/>
</dbReference>
<dbReference type="PANTHER" id="PTHR13396:SF5">
    <property type="entry name" value="NEDD4 FAMILY INTERACTING PROTEIN"/>
    <property type="match status" value="1"/>
</dbReference>